<dbReference type="AlphaFoldDB" id="A0A819DJF6"/>
<evidence type="ECO:0000313" key="2">
    <source>
        <dbReference type="Proteomes" id="UP000663823"/>
    </source>
</evidence>
<protein>
    <recommendedName>
        <fullName evidence="3">Transposase</fullName>
    </recommendedName>
</protein>
<evidence type="ECO:0008006" key="3">
    <source>
        <dbReference type="Google" id="ProtNLM"/>
    </source>
</evidence>
<sequence length="337" mass="39668">MAGTYDTKQQRIIDKIKCIAFREARDAGATLINRQWIADKIHRTTRFVTEWWEKSYDNCFADYSKSGRKLKLSDESRHLIHSASGKQRKSTYVMVKEIAEKHKEYVVPKTIANYRHREGIKPFHVIPRPLKTETHISDRLWFCDWLKDWTQEDFLHLAPSDEFYVWIVLRPNYRNDRVWAKSIENIEDDERHREMVKNQACIGIFIIFTAKKLHWVLKDKGESWSGQYFRDTILMQHVFPFLKDEENVIDVDDVIFVHDKAPCMRANMTQHLLQDNNINFWGNDTWPGNSLDLNAAEHIGAIIKNEIERASSINLECKYGFRTQICVTSSINSDGIS</sequence>
<comment type="caution">
    <text evidence="1">The sequence shown here is derived from an EMBL/GenBank/DDBJ whole genome shotgun (WGS) entry which is preliminary data.</text>
</comment>
<dbReference type="EMBL" id="CAJOAX010003145">
    <property type="protein sequence ID" value="CAF3838632.1"/>
    <property type="molecule type" value="Genomic_DNA"/>
</dbReference>
<evidence type="ECO:0000313" key="1">
    <source>
        <dbReference type="EMBL" id="CAF3838632.1"/>
    </source>
</evidence>
<dbReference type="Gene3D" id="3.30.420.10">
    <property type="entry name" value="Ribonuclease H-like superfamily/Ribonuclease H"/>
    <property type="match status" value="1"/>
</dbReference>
<accession>A0A819DJF6</accession>
<gene>
    <name evidence="1" type="ORF">OTI717_LOCUS20442</name>
</gene>
<dbReference type="GO" id="GO:0003676">
    <property type="term" value="F:nucleic acid binding"/>
    <property type="evidence" value="ECO:0007669"/>
    <property type="project" value="InterPro"/>
</dbReference>
<proteinExistence type="predicted"/>
<dbReference type="Proteomes" id="UP000663823">
    <property type="component" value="Unassembled WGS sequence"/>
</dbReference>
<name>A0A819DJF6_9BILA</name>
<reference evidence="1" key="1">
    <citation type="submission" date="2021-02" db="EMBL/GenBank/DDBJ databases">
        <authorList>
            <person name="Nowell W R."/>
        </authorList>
    </citation>
    <scope>NUCLEOTIDE SEQUENCE</scope>
</reference>
<organism evidence="1 2">
    <name type="scientific">Rotaria sordida</name>
    <dbReference type="NCBI Taxonomy" id="392033"/>
    <lineage>
        <taxon>Eukaryota</taxon>
        <taxon>Metazoa</taxon>
        <taxon>Spiralia</taxon>
        <taxon>Gnathifera</taxon>
        <taxon>Rotifera</taxon>
        <taxon>Eurotatoria</taxon>
        <taxon>Bdelloidea</taxon>
        <taxon>Philodinida</taxon>
        <taxon>Philodinidae</taxon>
        <taxon>Rotaria</taxon>
    </lineage>
</organism>
<dbReference type="InterPro" id="IPR036397">
    <property type="entry name" value="RNaseH_sf"/>
</dbReference>